<organism evidence="1 2">
    <name type="scientific">Thelohanellus kitauei</name>
    <name type="common">Myxosporean</name>
    <dbReference type="NCBI Taxonomy" id="669202"/>
    <lineage>
        <taxon>Eukaryota</taxon>
        <taxon>Metazoa</taxon>
        <taxon>Cnidaria</taxon>
        <taxon>Myxozoa</taxon>
        <taxon>Myxosporea</taxon>
        <taxon>Bivalvulida</taxon>
        <taxon>Platysporina</taxon>
        <taxon>Myxobolidae</taxon>
        <taxon>Thelohanellus</taxon>
    </lineage>
</organism>
<sequence length="99" mass="11614">MIKTAKKLDQITLSKNTMTWRVEELASDIHRQYQIRIKLYIFSIEIDESNDTTYTAHVEVFVSVINDNFNFIVEILGLQSLHSTAKESYLFEILKTSKR</sequence>
<dbReference type="EMBL" id="JWZT01005052">
    <property type="protein sequence ID" value="KII62227.1"/>
    <property type="molecule type" value="Genomic_DNA"/>
</dbReference>
<dbReference type="PANTHER" id="PTHR45913">
    <property type="entry name" value="EPM2A-INTERACTING PROTEIN 1"/>
    <property type="match status" value="1"/>
</dbReference>
<dbReference type="AlphaFoldDB" id="A0A0C2IZJ9"/>
<dbReference type="PANTHER" id="PTHR45913:SF5">
    <property type="entry name" value="GENERAL TRANSCRIPTION FACTOR II-I REPEAT DOMAIN-CONTAINING PROTEIN 2A-LIKE PROTEIN"/>
    <property type="match status" value="1"/>
</dbReference>
<protein>
    <submittedName>
        <fullName evidence="1">Uncharacterized protein</fullName>
    </submittedName>
</protein>
<dbReference type="OrthoDB" id="6431883at2759"/>
<reference evidence="1 2" key="1">
    <citation type="journal article" date="2014" name="Genome Biol. Evol.">
        <title>The genome of the myxosporean Thelohanellus kitauei shows adaptations to nutrient acquisition within its fish host.</title>
        <authorList>
            <person name="Yang Y."/>
            <person name="Xiong J."/>
            <person name="Zhou Z."/>
            <person name="Huo F."/>
            <person name="Miao W."/>
            <person name="Ran C."/>
            <person name="Liu Y."/>
            <person name="Zhang J."/>
            <person name="Feng J."/>
            <person name="Wang M."/>
            <person name="Wang M."/>
            <person name="Wang L."/>
            <person name="Yao B."/>
        </authorList>
    </citation>
    <scope>NUCLEOTIDE SEQUENCE [LARGE SCALE GENOMIC DNA]</scope>
    <source>
        <strain evidence="1">Wuqing</strain>
    </source>
</reference>
<accession>A0A0C2IZJ9</accession>
<evidence type="ECO:0000313" key="2">
    <source>
        <dbReference type="Proteomes" id="UP000031668"/>
    </source>
</evidence>
<gene>
    <name evidence="1" type="ORF">RF11_13681</name>
</gene>
<proteinExistence type="predicted"/>
<keyword evidence="2" id="KW-1185">Reference proteome</keyword>
<evidence type="ECO:0000313" key="1">
    <source>
        <dbReference type="EMBL" id="KII62227.1"/>
    </source>
</evidence>
<dbReference type="Proteomes" id="UP000031668">
    <property type="component" value="Unassembled WGS sequence"/>
</dbReference>
<comment type="caution">
    <text evidence="1">The sequence shown here is derived from an EMBL/GenBank/DDBJ whole genome shotgun (WGS) entry which is preliminary data.</text>
</comment>
<name>A0A0C2IZJ9_THEKT</name>